<dbReference type="AlphaFoldDB" id="A0A975GED5"/>
<dbReference type="KEGG" id="dli:dnl_03280"/>
<dbReference type="GO" id="GO:0006310">
    <property type="term" value="P:DNA recombination"/>
    <property type="evidence" value="ECO:0007669"/>
    <property type="project" value="UniProtKB-KW"/>
</dbReference>
<dbReference type="Proteomes" id="UP000663720">
    <property type="component" value="Chromosome"/>
</dbReference>
<dbReference type="InterPro" id="IPR011010">
    <property type="entry name" value="DNA_brk_join_enz"/>
</dbReference>
<gene>
    <name evidence="2" type="ORF">dnl_03280</name>
</gene>
<keyword evidence="3" id="KW-1185">Reference proteome</keyword>
<protein>
    <submittedName>
        <fullName evidence="2">Integrase domain-containing protein</fullName>
    </submittedName>
</protein>
<dbReference type="GO" id="GO:0015074">
    <property type="term" value="P:DNA integration"/>
    <property type="evidence" value="ECO:0007669"/>
    <property type="project" value="InterPro"/>
</dbReference>
<reference evidence="2" key="1">
    <citation type="journal article" date="2021" name="Microb. Physiol.">
        <title>Proteogenomic Insights into the Physiology of Marine, Sulfate-Reducing, Filamentous Desulfonema limicola and Desulfonema magnum.</title>
        <authorList>
            <person name="Schnaars V."/>
            <person name="Wohlbrand L."/>
            <person name="Scheve S."/>
            <person name="Hinrichs C."/>
            <person name="Reinhardt R."/>
            <person name="Rabus R."/>
        </authorList>
    </citation>
    <scope>NUCLEOTIDE SEQUENCE</scope>
    <source>
        <strain evidence="2">5ac10</strain>
    </source>
</reference>
<name>A0A975GED5_9BACT</name>
<dbReference type="SUPFAM" id="SSF56349">
    <property type="entry name" value="DNA breaking-rejoining enzymes"/>
    <property type="match status" value="1"/>
</dbReference>
<dbReference type="Gene3D" id="1.10.443.10">
    <property type="entry name" value="Intergrase catalytic core"/>
    <property type="match status" value="1"/>
</dbReference>
<keyword evidence="1" id="KW-0233">DNA recombination</keyword>
<accession>A0A975GED5</accession>
<proteinExistence type="predicted"/>
<evidence type="ECO:0000313" key="3">
    <source>
        <dbReference type="Proteomes" id="UP000663720"/>
    </source>
</evidence>
<organism evidence="2 3">
    <name type="scientific">Desulfonema limicola</name>
    <dbReference type="NCBI Taxonomy" id="45656"/>
    <lineage>
        <taxon>Bacteria</taxon>
        <taxon>Pseudomonadati</taxon>
        <taxon>Thermodesulfobacteriota</taxon>
        <taxon>Desulfobacteria</taxon>
        <taxon>Desulfobacterales</taxon>
        <taxon>Desulfococcaceae</taxon>
        <taxon>Desulfonema</taxon>
    </lineage>
</organism>
<dbReference type="EMBL" id="CP061799">
    <property type="protein sequence ID" value="QTA78116.1"/>
    <property type="molecule type" value="Genomic_DNA"/>
</dbReference>
<dbReference type="GO" id="GO:0003677">
    <property type="term" value="F:DNA binding"/>
    <property type="evidence" value="ECO:0007669"/>
    <property type="project" value="InterPro"/>
</dbReference>
<sequence>MNNLVLKLNPKPACNYPGIIKNFNRISSSTEYSTINFPSTKTKRYICDLMPFNIQGNKSELLTKHIGGLIEHVAEKAKRIIDPFCGTACYIHYLRDEGIEYRPMLQTRHTFATLMIDAGEDIGWVQRMLGHGSLKELEVKN</sequence>
<dbReference type="InterPro" id="IPR013762">
    <property type="entry name" value="Integrase-like_cat_sf"/>
</dbReference>
<evidence type="ECO:0000256" key="1">
    <source>
        <dbReference type="ARBA" id="ARBA00023172"/>
    </source>
</evidence>
<evidence type="ECO:0000313" key="2">
    <source>
        <dbReference type="EMBL" id="QTA78116.1"/>
    </source>
</evidence>